<feature type="transmembrane region" description="Helical" evidence="7">
    <location>
        <begin position="153"/>
        <end position="170"/>
    </location>
</feature>
<evidence type="ECO:0000256" key="7">
    <source>
        <dbReference type="SAM" id="Phobius"/>
    </source>
</evidence>
<dbReference type="PANTHER" id="PTHR30474:SF14">
    <property type="entry name" value="CELL CYCLE PROTEIN"/>
    <property type="match status" value="1"/>
</dbReference>
<keyword evidence="3" id="KW-0133">Cell shape</keyword>
<feature type="transmembrane region" description="Helical" evidence="7">
    <location>
        <begin position="200"/>
        <end position="220"/>
    </location>
</feature>
<dbReference type="GO" id="GO:0032153">
    <property type="term" value="C:cell division site"/>
    <property type="evidence" value="ECO:0007669"/>
    <property type="project" value="TreeGrafter"/>
</dbReference>
<dbReference type="GO" id="GO:0015648">
    <property type="term" value="F:lipid-linked peptidoglycan transporter activity"/>
    <property type="evidence" value="ECO:0007669"/>
    <property type="project" value="TreeGrafter"/>
</dbReference>
<accession>A0A2G6K979</accession>
<name>A0A2G6K979_9ACTN</name>
<evidence type="ECO:0000256" key="2">
    <source>
        <dbReference type="ARBA" id="ARBA00022692"/>
    </source>
</evidence>
<comment type="subcellular location">
    <subcellularLocation>
        <location evidence="1">Membrane</location>
        <topology evidence="1">Multi-pass membrane protein</topology>
    </subcellularLocation>
</comment>
<dbReference type="GO" id="GO:0051301">
    <property type="term" value="P:cell division"/>
    <property type="evidence" value="ECO:0007669"/>
    <property type="project" value="InterPro"/>
</dbReference>
<proteinExistence type="predicted"/>
<evidence type="ECO:0000256" key="5">
    <source>
        <dbReference type="ARBA" id="ARBA00023136"/>
    </source>
</evidence>
<comment type="caution">
    <text evidence="8">The sequence shown here is derived from an EMBL/GenBank/DDBJ whole genome shotgun (WGS) entry which is preliminary data.</text>
</comment>
<feature type="transmembrane region" description="Helical" evidence="7">
    <location>
        <begin position="91"/>
        <end position="110"/>
    </location>
</feature>
<dbReference type="AlphaFoldDB" id="A0A2G6K979"/>
<evidence type="ECO:0000313" key="9">
    <source>
        <dbReference type="Proteomes" id="UP000230914"/>
    </source>
</evidence>
<gene>
    <name evidence="8" type="ORF">CSA55_03920</name>
</gene>
<feature type="transmembrane region" description="Helical" evidence="7">
    <location>
        <begin position="176"/>
        <end position="193"/>
    </location>
</feature>
<dbReference type="Proteomes" id="UP000230914">
    <property type="component" value="Unassembled WGS sequence"/>
</dbReference>
<evidence type="ECO:0000256" key="1">
    <source>
        <dbReference type="ARBA" id="ARBA00004141"/>
    </source>
</evidence>
<evidence type="ECO:0000313" key="8">
    <source>
        <dbReference type="EMBL" id="PIE32227.1"/>
    </source>
</evidence>
<feature type="transmembrane region" description="Helical" evidence="7">
    <location>
        <begin position="61"/>
        <end position="79"/>
    </location>
</feature>
<keyword evidence="2 7" id="KW-0812">Transmembrane</keyword>
<organism evidence="8 9">
    <name type="scientific">Ilumatobacter coccineus</name>
    <dbReference type="NCBI Taxonomy" id="467094"/>
    <lineage>
        <taxon>Bacteria</taxon>
        <taxon>Bacillati</taxon>
        <taxon>Actinomycetota</taxon>
        <taxon>Acidimicrobiia</taxon>
        <taxon>Acidimicrobiales</taxon>
        <taxon>Ilumatobacteraceae</taxon>
        <taxon>Ilumatobacter</taxon>
    </lineage>
</organism>
<evidence type="ECO:0000256" key="3">
    <source>
        <dbReference type="ARBA" id="ARBA00022960"/>
    </source>
</evidence>
<keyword evidence="5 7" id="KW-0472">Membrane</keyword>
<evidence type="ECO:0000256" key="4">
    <source>
        <dbReference type="ARBA" id="ARBA00022989"/>
    </source>
</evidence>
<feature type="transmembrane region" description="Helical" evidence="7">
    <location>
        <begin position="130"/>
        <end position="146"/>
    </location>
</feature>
<feature type="transmembrane region" description="Helical" evidence="7">
    <location>
        <begin position="28"/>
        <end position="49"/>
    </location>
</feature>
<dbReference type="Pfam" id="PF01098">
    <property type="entry name" value="FTSW_RODA_SPOVE"/>
    <property type="match status" value="1"/>
</dbReference>
<dbReference type="GO" id="GO:0005886">
    <property type="term" value="C:plasma membrane"/>
    <property type="evidence" value="ECO:0007669"/>
    <property type="project" value="TreeGrafter"/>
</dbReference>
<evidence type="ECO:0000256" key="6">
    <source>
        <dbReference type="SAM" id="MobiDB-lite"/>
    </source>
</evidence>
<feature type="transmembrane region" description="Helical" evidence="7">
    <location>
        <begin position="288"/>
        <end position="308"/>
    </location>
</feature>
<protein>
    <recommendedName>
        <fullName evidence="10">Rod shape-determining protein RodA</fullName>
    </recommendedName>
</protein>
<dbReference type="EMBL" id="PDSL01000052">
    <property type="protein sequence ID" value="PIE32227.1"/>
    <property type="molecule type" value="Genomic_DNA"/>
</dbReference>
<evidence type="ECO:0008006" key="10">
    <source>
        <dbReference type="Google" id="ProtNLM"/>
    </source>
</evidence>
<keyword evidence="4 7" id="KW-1133">Transmembrane helix</keyword>
<sequence>MQFLSRPPDRGLGNISSSPGDPSRNVDWILFAVHALLVLVGVAVVYSASRPVDLSDPYRHATRQVVFAVVAGVVMVVVMSVDYEWFAEKMMLFYGGTVALLVLLLIMGTISSRDRITFDLGPINFQPAEFAKFSVLIALASYLAAARSDEITYARFLGGLIMIGVPTVLIVLQPDLGSASVIIMLAMGVLLVAGAKFRHIAVVTSLALVTVVAAFFTGLVSDYQTERLRVFFGLEQSTDSGFQVRNAIRAVGTGGVWGKGWLQGDLTNRRYVPVMWADFPFAALGEQFGLIGGLVLLALFVIALVRIWRIATLSRDLFGTLLCAGVFSMLTCQHSGRGLNRSWLGCRSRPGMWAARTAPVPLDQNGSVGAMWHGCSPIPMPTRSACPTRGCRSSTKSSTIVTMR</sequence>
<dbReference type="PANTHER" id="PTHR30474">
    <property type="entry name" value="CELL CYCLE PROTEIN"/>
    <property type="match status" value="1"/>
</dbReference>
<feature type="region of interest" description="Disordered" evidence="6">
    <location>
        <begin position="1"/>
        <end position="20"/>
    </location>
</feature>
<dbReference type="GO" id="GO:0008360">
    <property type="term" value="P:regulation of cell shape"/>
    <property type="evidence" value="ECO:0007669"/>
    <property type="project" value="UniProtKB-KW"/>
</dbReference>
<reference evidence="8 9" key="1">
    <citation type="submission" date="2017-10" db="EMBL/GenBank/DDBJ databases">
        <title>Novel microbial diversity and functional potential in the marine mammal oral microbiome.</title>
        <authorList>
            <person name="Dudek N.K."/>
            <person name="Sun C.L."/>
            <person name="Burstein D."/>
            <person name="Kantor R.S."/>
            <person name="Aliaga Goltsman D.S."/>
            <person name="Bik E.M."/>
            <person name="Thomas B.C."/>
            <person name="Banfield J.F."/>
            <person name="Relman D.A."/>
        </authorList>
    </citation>
    <scope>NUCLEOTIDE SEQUENCE [LARGE SCALE GENOMIC DNA]</scope>
    <source>
        <strain evidence="8">DOLJORAL78_61_10</strain>
    </source>
</reference>
<dbReference type="InterPro" id="IPR001182">
    <property type="entry name" value="FtsW/RodA"/>
</dbReference>